<feature type="region of interest" description="Disordered" evidence="1">
    <location>
        <begin position="249"/>
        <end position="288"/>
    </location>
</feature>
<feature type="compositionally biased region" description="Basic and acidic residues" evidence="1">
    <location>
        <begin position="249"/>
        <end position="258"/>
    </location>
</feature>
<accession>A0ABD6G506</accession>
<dbReference type="EMBL" id="MBEV02000001">
    <property type="protein sequence ID" value="MUP03675.1"/>
    <property type="molecule type" value="Genomic_DNA"/>
</dbReference>
<dbReference type="Proteomes" id="UP000175993">
    <property type="component" value="Unassembled WGS sequence"/>
</dbReference>
<evidence type="ECO:0000313" key="3">
    <source>
        <dbReference type="Proteomes" id="UP000175993"/>
    </source>
</evidence>
<gene>
    <name evidence="2" type="ORF">BBI04_002405</name>
</gene>
<name>A0ABD6G506_AGRVI</name>
<evidence type="ECO:0000313" key="2">
    <source>
        <dbReference type="EMBL" id="MUP03675.1"/>
    </source>
</evidence>
<reference evidence="2 3" key="1">
    <citation type="submission" date="2019-11" db="EMBL/GenBank/DDBJ databases">
        <title>Whole-genome sequencing of Allorhizobium vitis.</title>
        <authorList>
            <person name="Gan H.M."/>
            <person name="Savka M.A."/>
        </authorList>
    </citation>
    <scope>NUCLEOTIDE SEQUENCE [LARGE SCALE GENOMIC DNA]</scope>
    <source>
        <strain evidence="2 3">AB4</strain>
    </source>
</reference>
<comment type="caution">
    <text evidence="2">The sequence shown here is derived from an EMBL/GenBank/DDBJ whole genome shotgun (WGS) entry which is preliminary data.</text>
</comment>
<proteinExistence type="predicted"/>
<organism evidence="2 3">
    <name type="scientific">Agrobacterium vitis</name>
    <name type="common">Rhizobium vitis</name>
    <dbReference type="NCBI Taxonomy" id="373"/>
    <lineage>
        <taxon>Bacteria</taxon>
        <taxon>Pseudomonadati</taxon>
        <taxon>Pseudomonadota</taxon>
        <taxon>Alphaproteobacteria</taxon>
        <taxon>Hyphomicrobiales</taxon>
        <taxon>Rhizobiaceae</taxon>
        <taxon>Rhizobium/Agrobacterium group</taxon>
        <taxon>Agrobacterium</taxon>
    </lineage>
</organism>
<dbReference type="AlphaFoldDB" id="A0ABD6G506"/>
<protein>
    <submittedName>
        <fullName evidence="2">DUF4150 domain-containing protein</fullName>
    </submittedName>
</protein>
<dbReference type="RefSeq" id="WP_070166519.1">
    <property type="nucleotide sequence ID" value="NZ_CP118259.1"/>
</dbReference>
<feature type="compositionally biased region" description="Polar residues" evidence="1">
    <location>
        <begin position="271"/>
        <end position="283"/>
    </location>
</feature>
<sequence>MQETVSINGLTLCHKHSDGWVRSTLPDVCRSPDKPVPYTNTAYARDLAKGTTTVFSHGGAMNGIKGSEFYRSFGDEPGSGGGVKSGVHLDRATWLSWSPNVFMEGRNVTRLTDRMLLNKGNTISAGGYFTGPVRDEKNREFLDQICKAACECLAAGTMNGRCVAEKIRDWAKQNNRNIEPEVAWDLNNGEWSMRRRADGTIMRGGGKRPIDFIDLDNMAGTEYKGPRDRMRGRQSDYIDEITEQHDMTREDVNFKDDCDCSGGGSAPAPVTETSQVSEKSPASLTDDPVQWAKENPWKAAGVGVAAGVVTGGAIYYGGAIVTALLGGTALVTAAAN</sequence>
<evidence type="ECO:0000256" key="1">
    <source>
        <dbReference type="SAM" id="MobiDB-lite"/>
    </source>
</evidence>
<dbReference type="Pfam" id="PF13665">
    <property type="entry name" value="Tox-PAAR-like"/>
    <property type="match status" value="1"/>
</dbReference>